<evidence type="ECO:0000313" key="4">
    <source>
        <dbReference type="Proteomes" id="UP001058974"/>
    </source>
</evidence>
<feature type="active site" description="Nucleophile" evidence="1">
    <location>
        <position position="60"/>
    </location>
</feature>
<dbReference type="PANTHER" id="PTHR12670:SF1">
    <property type="entry name" value="NEUTRAL CERAMIDASE"/>
    <property type="match status" value="1"/>
</dbReference>
<keyword evidence="4" id="KW-1185">Reference proteome</keyword>
<dbReference type="GO" id="GO:0017040">
    <property type="term" value="F:N-acylsphingosine amidohydrolase activity"/>
    <property type="evidence" value="ECO:0007669"/>
    <property type="project" value="InterPro"/>
</dbReference>
<dbReference type="InterPro" id="IPR031329">
    <property type="entry name" value="NEUT/ALK_ceramidase_N"/>
</dbReference>
<protein>
    <submittedName>
        <fullName evidence="3">Neutral ceramidase 1, variant 2</fullName>
    </submittedName>
</protein>
<dbReference type="AlphaFoldDB" id="A0A9D5BF82"/>
<organism evidence="3 4">
    <name type="scientific">Pisum sativum</name>
    <name type="common">Garden pea</name>
    <name type="synonym">Lathyrus oleraceus</name>
    <dbReference type="NCBI Taxonomy" id="3888"/>
    <lineage>
        <taxon>Eukaryota</taxon>
        <taxon>Viridiplantae</taxon>
        <taxon>Streptophyta</taxon>
        <taxon>Embryophyta</taxon>
        <taxon>Tracheophyta</taxon>
        <taxon>Spermatophyta</taxon>
        <taxon>Magnoliopsida</taxon>
        <taxon>eudicotyledons</taxon>
        <taxon>Gunneridae</taxon>
        <taxon>Pentapetalae</taxon>
        <taxon>rosids</taxon>
        <taxon>fabids</taxon>
        <taxon>Fabales</taxon>
        <taxon>Fabaceae</taxon>
        <taxon>Papilionoideae</taxon>
        <taxon>50 kb inversion clade</taxon>
        <taxon>NPAAA clade</taxon>
        <taxon>Hologalegina</taxon>
        <taxon>IRL clade</taxon>
        <taxon>Fabeae</taxon>
        <taxon>Lathyrus</taxon>
    </lineage>
</organism>
<proteinExistence type="predicted"/>
<sequence length="154" mass="16964">PSLNNNHHELLELAASFQSPPGRPATKSSSVARRVRGVLRQDNKPRFVSAFYQSNCGDVSPNVLGAFCTDTGLPCDFNHSTCGGKNELCYGKGPGYPDEFESTRIIGERQFKKVAELFNGASEQIKGKRQFKKVAELFNGASEQIKGKVDFRHV</sequence>
<accession>A0A9D5BF82</accession>
<dbReference type="Proteomes" id="UP001058974">
    <property type="component" value="Chromosome 1"/>
</dbReference>
<dbReference type="GO" id="GO:0016020">
    <property type="term" value="C:membrane"/>
    <property type="evidence" value="ECO:0007669"/>
    <property type="project" value="GOC"/>
</dbReference>
<name>A0A9D5BF82_PEA</name>
<evidence type="ECO:0000259" key="2">
    <source>
        <dbReference type="Pfam" id="PF04734"/>
    </source>
</evidence>
<dbReference type="PANTHER" id="PTHR12670">
    <property type="entry name" value="CERAMIDASE"/>
    <property type="match status" value="1"/>
</dbReference>
<feature type="non-terminal residue" evidence="3">
    <location>
        <position position="1"/>
    </location>
</feature>
<reference evidence="3 4" key="1">
    <citation type="journal article" date="2022" name="Nat. Genet.">
        <title>Improved pea reference genome and pan-genome highlight genomic features and evolutionary characteristics.</title>
        <authorList>
            <person name="Yang T."/>
            <person name="Liu R."/>
            <person name="Luo Y."/>
            <person name="Hu S."/>
            <person name="Wang D."/>
            <person name="Wang C."/>
            <person name="Pandey M.K."/>
            <person name="Ge S."/>
            <person name="Xu Q."/>
            <person name="Li N."/>
            <person name="Li G."/>
            <person name="Huang Y."/>
            <person name="Saxena R.K."/>
            <person name="Ji Y."/>
            <person name="Li M."/>
            <person name="Yan X."/>
            <person name="He Y."/>
            <person name="Liu Y."/>
            <person name="Wang X."/>
            <person name="Xiang C."/>
            <person name="Varshney R.K."/>
            <person name="Ding H."/>
            <person name="Gao S."/>
            <person name="Zong X."/>
        </authorList>
    </citation>
    <scope>NUCLEOTIDE SEQUENCE [LARGE SCALE GENOMIC DNA]</scope>
    <source>
        <strain evidence="3 4">cv. Zhongwan 6</strain>
    </source>
</reference>
<dbReference type="Gramene" id="Psat01G0152700-T2">
    <property type="protein sequence ID" value="KAI5442505.1"/>
    <property type="gene ID" value="KIW84_011527"/>
</dbReference>
<dbReference type="EMBL" id="JAMSHJ010000001">
    <property type="protein sequence ID" value="KAI5442505.1"/>
    <property type="molecule type" value="Genomic_DNA"/>
</dbReference>
<dbReference type="InterPro" id="IPR006823">
    <property type="entry name" value="Ceramidase_alk"/>
</dbReference>
<gene>
    <name evidence="3" type="ORF">KIW84_011527</name>
</gene>
<dbReference type="GO" id="GO:0042759">
    <property type="term" value="P:long-chain fatty acid biosynthetic process"/>
    <property type="evidence" value="ECO:0007669"/>
    <property type="project" value="TreeGrafter"/>
</dbReference>
<dbReference type="GO" id="GO:0046512">
    <property type="term" value="P:sphingosine biosynthetic process"/>
    <property type="evidence" value="ECO:0007669"/>
    <property type="project" value="TreeGrafter"/>
</dbReference>
<evidence type="ECO:0000256" key="1">
    <source>
        <dbReference type="PIRSR" id="PIRSR606823-1"/>
    </source>
</evidence>
<comment type="caution">
    <text evidence="3">The sequence shown here is derived from an EMBL/GenBank/DDBJ whole genome shotgun (WGS) entry which is preliminary data.</text>
</comment>
<dbReference type="GO" id="GO:0005576">
    <property type="term" value="C:extracellular region"/>
    <property type="evidence" value="ECO:0007669"/>
    <property type="project" value="TreeGrafter"/>
</dbReference>
<evidence type="ECO:0000313" key="3">
    <source>
        <dbReference type="EMBL" id="KAI5442505.1"/>
    </source>
</evidence>
<feature type="domain" description="Neutral/alkaline non-lysosomal ceramidase N-terminal" evidence="2">
    <location>
        <begin position="36"/>
        <end position="128"/>
    </location>
</feature>
<dbReference type="GO" id="GO:0046514">
    <property type="term" value="P:ceramide catabolic process"/>
    <property type="evidence" value="ECO:0007669"/>
    <property type="project" value="InterPro"/>
</dbReference>
<dbReference type="Pfam" id="PF04734">
    <property type="entry name" value="Ceramidase_alk"/>
    <property type="match status" value="1"/>
</dbReference>